<dbReference type="Gene3D" id="3.40.630.30">
    <property type="match status" value="1"/>
</dbReference>
<dbReference type="Pfam" id="PF13508">
    <property type="entry name" value="Acetyltransf_7"/>
    <property type="match status" value="1"/>
</dbReference>
<keyword evidence="1" id="KW-0808">Transferase</keyword>
<dbReference type="PANTHER" id="PTHR43420:SF47">
    <property type="entry name" value="N-ACETYLTRANSFERASE DOMAIN-CONTAINING PROTEIN"/>
    <property type="match status" value="1"/>
</dbReference>
<keyword evidence="5" id="KW-1185">Reference proteome</keyword>
<feature type="domain" description="N-acetyltransferase" evidence="3">
    <location>
        <begin position="1"/>
        <end position="148"/>
    </location>
</feature>
<reference evidence="4 5" key="1">
    <citation type="submission" date="2024-02" db="EMBL/GenBank/DDBJ databases">
        <title>Whole genome sequencing of Parabacteroides sp. AD58.</title>
        <authorList>
            <person name="Chaplin A.V."/>
            <person name="Pikina A.P."/>
            <person name="Sokolova S.R."/>
            <person name="Korostin D.O."/>
            <person name="Efimov B.A."/>
        </authorList>
    </citation>
    <scope>NUCLEOTIDE SEQUENCE [LARGE SCALE GENOMIC DNA]</scope>
    <source>
        <strain evidence="4 5">AD58</strain>
    </source>
</reference>
<dbReference type="Proteomes" id="UP001320603">
    <property type="component" value="Chromosome"/>
</dbReference>
<evidence type="ECO:0000256" key="1">
    <source>
        <dbReference type="ARBA" id="ARBA00022679"/>
    </source>
</evidence>
<keyword evidence="2" id="KW-0012">Acyltransferase</keyword>
<dbReference type="PROSITE" id="PS51186">
    <property type="entry name" value="GNAT"/>
    <property type="match status" value="1"/>
</dbReference>
<proteinExistence type="predicted"/>
<evidence type="ECO:0000259" key="3">
    <source>
        <dbReference type="PROSITE" id="PS51186"/>
    </source>
</evidence>
<dbReference type="InterPro" id="IPR000182">
    <property type="entry name" value="GNAT_dom"/>
</dbReference>
<dbReference type="InterPro" id="IPR050680">
    <property type="entry name" value="YpeA/RimI_acetyltransf"/>
</dbReference>
<dbReference type="PANTHER" id="PTHR43420">
    <property type="entry name" value="ACETYLTRANSFERASE"/>
    <property type="match status" value="1"/>
</dbReference>
<evidence type="ECO:0000313" key="5">
    <source>
        <dbReference type="Proteomes" id="UP001320603"/>
    </source>
</evidence>
<dbReference type="InterPro" id="IPR016181">
    <property type="entry name" value="Acyl_CoA_acyltransferase"/>
</dbReference>
<dbReference type="RefSeq" id="WP_251967083.1">
    <property type="nucleotide sequence ID" value="NZ_CP146284.1"/>
</dbReference>
<dbReference type="SUPFAM" id="SSF55729">
    <property type="entry name" value="Acyl-CoA N-acyltransferases (Nat)"/>
    <property type="match status" value="1"/>
</dbReference>
<dbReference type="EMBL" id="CP146284">
    <property type="protein sequence ID" value="WWV67570.1"/>
    <property type="molecule type" value="Genomic_DNA"/>
</dbReference>
<evidence type="ECO:0000256" key="2">
    <source>
        <dbReference type="ARBA" id="ARBA00023315"/>
    </source>
</evidence>
<dbReference type="CDD" id="cd04301">
    <property type="entry name" value="NAT_SF"/>
    <property type="match status" value="1"/>
</dbReference>
<accession>A0ABZ2IVZ9</accession>
<sequence>MDIKLITSNKKQFLDLLLLADEQESMIDKYLERGEMFALYDNDLKAVSVVTCEGGSIYEIKNIAVYPSSQRKGYGKRLIDYLFEYYQGKCSVMYVGTGDTPSALSFYEHCGFRISHRLKNFFLDNYDKPIYEDGKQLTDMVYLRKDFS</sequence>
<protein>
    <submittedName>
        <fullName evidence="4">GNAT family N-acetyltransferase</fullName>
    </submittedName>
</protein>
<organism evidence="4 5">
    <name type="scientific">Parabacteroides absconsus</name>
    <dbReference type="NCBI Taxonomy" id="2951805"/>
    <lineage>
        <taxon>Bacteria</taxon>
        <taxon>Pseudomonadati</taxon>
        <taxon>Bacteroidota</taxon>
        <taxon>Bacteroidia</taxon>
        <taxon>Bacteroidales</taxon>
        <taxon>Tannerellaceae</taxon>
        <taxon>Parabacteroides</taxon>
    </lineage>
</organism>
<name>A0ABZ2IVZ9_9BACT</name>
<evidence type="ECO:0000313" key="4">
    <source>
        <dbReference type="EMBL" id="WWV67570.1"/>
    </source>
</evidence>
<gene>
    <name evidence="4" type="ORF">NEE14_006290</name>
</gene>